<dbReference type="AlphaFoldDB" id="A0A1C3XDE3"/>
<organism evidence="1 2">
    <name type="scientific">Bradyrhizobium shewense</name>
    <dbReference type="NCBI Taxonomy" id="1761772"/>
    <lineage>
        <taxon>Bacteria</taxon>
        <taxon>Pseudomonadati</taxon>
        <taxon>Pseudomonadota</taxon>
        <taxon>Alphaproteobacteria</taxon>
        <taxon>Hyphomicrobiales</taxon>
        <taxon>Nitrobacteraceae</taxon>
        <taxon>Bradyrhizobium</taxon>
    </lineage>
</organism>
<dbReference type="EMBL" id="FMAI01000014">
    <property type="protein sequence ID" value="SCB50292.1"/>
    <property type="molecule type" value="Genomic_DNA"/>
</dbReference>
<protein>
    <submittedName>
        <fullName evidence="1">Uncharacterized protein</fullName>
    </submittedName>
</protein>
<name>A0A1C3XDE3_9BRAD</name>
<evidence type="ECO:0000313" key="2">
    <source>
        <dbReference type="Proteomes" id="UP000199184"/>
    </source>
</evidence>
<accession>A0A1C3XDE3</accession>
<keyword evidence="2" id="KW-1185">Reference proteome</keyword>
<evidence type="ECO:0000313" key="1">
    <source>
        <dbReference type="EMBL" id="SCB50292.1"/>
    </source>
</evidence>
<reference evidence="2" key="1">
    <citation type="submission" date="2016-08" db="EMBL/GenBank/DDBJ databases">
        <authorList>
            <person name="Varghese N."/>
            <person name="Submissions Spin"/>
        </authorList>
    </citation>
    <scope>NUCLEOTIDE SEQUENCE [LARGE SCALE GENOMIC DNA]</scope>
    <source>
        <strain evidence="2">ERR11</strain>
    </source>
</reference>
<dbReference type="Proteomes" id="UP000199184">
    <property type="component" value="Unassembled WGS sequence"/>
</dbReference>
<gene>
    <name evidence="1" type="ORF">GA0061098_1014127</name>
</gene>
<sequence length="71" mass="7712">MSPDFPRLHVQGCGVIGAGPQLHKASRPPLRDGIEYRVDCVVPSGCRKPYLALATICDHPNNMNPLHPSPL</sequence>
<proteinExistence type="predicted"/>